<organism evidence="1 2">
    <name type="scientific">Plasmopara halstedii</name>
    <name type="common">Downy mildew of sunflower</name>
    <dbReference type="NCBI Taxonomy" id="4781"/>
    <lineage>
        <taxon>Eukaryota</taxon>
        <taxon>Sar</taxon>
        <taxon>Stramenopiles</taxon>
        <taxon>Oomycota</taxon>
        <taxon>Peronosporomycetes</taxon>
        <taxon>Peronosporales</taxon>
        <taxon>Peronosporaceae</taxon>
        <taxon>Plasmopara</taxon>
    </lineage>
</organism>
<accession>A0A0P1AYA6</accession>
<proteinExistence type="predicted"/>
<dbReference type="GeneID" id="36397716"/>
<dbReference type="Proteomes" id="UP000054928">
    <property type="component" value="Unassembled WGS sequence"/>
</dbReference>
<name>A0A0P1AYA6_PLAHL</name>
<reference evidence="2" key="1">
    <citation type="submission" date="2014-09" db="EMBL/GenBank/DDBJ databases">
        <authorList>
            <person name="Sharma Rahul"/>
            <person name="Thines Marco"/>
        </authorList>
    </citation>
    <scope>NUCLEOTIDE SEQUENCE [LARGE SCALE GENOMIC DNA]</scope>
</reference>
<dbReference type="EMBL" id="CCYD01002047">
    <property type="protein sequence ID" value="CEG46248.1"/>
    <property type="molecule type" value="Genomic_DNA"/>
</dbReference>
<dbReference type="RefSeq" id="XP_024582617.1">
    <property type="nucleotide sequence ID" value="XM_024717083.1"/>
</dbReference>
<sequence length="89" mass="10065">MSCTPLRPLYANRASSFSRNTRKLSGMFGVLKLLQMTAPTCDPWCTVFERPSRSSQCRTINPDTIHSRNSQGARLRLSLLPVAVRSTHW</sequence>
<evidence type="ECO:0000313" key="1">
    <source>
        <dbReference type="EMBL" id="CEG46248.1"/>
    </source>
</evidence>
<dbReference type="AlphaFoldDB" id="A0A0P1AYA6"/>
<protein>
    <submittedName>
        <fullName evidence="1">Uncharacterized protein</fullName>
    </submittedName>
</protein>
<evidence type="ECO:0000313" key="2">
    <source>
        <dbReference type="Proteomes" id="UP000054928"/>
    </source>
</evidence>
<keyword evidence="2" id="KW-1185">Reference proteome</keyword>